<evidence type="ECO:0000313" key="2">
    <source>
        <dbReference type="Proteomes" id="UP000094426"/>
    </source>
</evidence>
<proteinExistence type="predicted"/>
<sequence>MLWNAPEGSDDDHALTQLRNAEVSHIELLKAYDIACLNEQIDYVFAFRSCEESFDIIKDDSGRANLSGQP</sequence>
<comment type="caution">
    <text evidence="1">The sequence shown here is derived from an EMBL/GenBank/DDBJ whole genome shotgun (WGS) entry which is preliminary data.</text>
</comment>
<dbReference type="EMBL" id="LNZG01000048">
    <property type="protein sequence ID" value="ODA89348.1"/>
    <property type="molecule type" value="Genomic_DNA"/>
</dbReference>
<protein>
    <submittedName>
        <fullName evidence="1">Uncharacterized protein</fullName>
    </submittedName>
</protein>
<accession>A0A1E2SI78</accession>
<dbReference type="Proteomes" id="UP000094426">
    <property type="component" value="Unassembled WGS sequence"/>
</dbReference>
<dbReference type="AlphaFoldDB" id="A0A1E2SI78"/>
<organism evidence="1 2">
    <name type="scientific">Leifsonia xyli subsp. xyli</name>
    <dbReference type="NCBI Taxonomy" id="59736"/>
    <lineage>
        <taxon>Bacteria</taxon>
        <taxon>Bacillati</taxon>
        <taxon>Actinomycetota</taxon>
        <taxon>Actinomycetes</taxon>
        <taxon>Micrococcales</taxon>
        <taxon>Microbacteriaceae</taxon>
        <taxon>Leifsonia</taxon>
    </lineage>
</organism>
<name>A0A1E2SI78_LEIXY</name>
<gene>
    <name evidence="1" type="ORF">ATY41_06425</name>
</gene>
<evidence type="ECO:0000313" key="1">
    <source>
        <dbReference type="EMBL" id="ODA89348.1"/>
    </source>
</evidence>
<reference evidence="1 2" key="1">
    <citation type="submission" date="2015-11" db="EMBL/GenBank/DDBJ databases">
        <authorList>
            <person name="Zhang Y."/>
            <person name="Guo Z."/>
        </authorList>
    </citation>
    <scope>NUCLEOTIDE SEQUENCE [LARGE SCALE GENOMIC DNA]</scope>
    <source>
        <strain evidence="2">gdw1</strain>
    </source>
</reference>